<dbReference type="InterPro" id="IPR003734">
    <property type="entry name" value="DUF155"/>
</dbReference>
<dbReference type="PANTHER" id="PTHR16255:SF6">
    <property type="entry name" value="PROTEIN RETARDED ROOT GROWTH-LIKE"/>
    <property type="match status" value="1"/>
</dbReference>
<keyword evidence="1" id="KW-0812">Transmembrane</keyword>
<dbReference type="PANTHER" id="PTHR16255">
    <property type="entry name" value="REQUIRED FOR MEIOTIC NUCLEAR DIVISION PROTEIN 1 HOMOLOG"/>
    <property type="match status" value="1"/>
</dbReference>
<feature type="domain" description="DUF155" evidence="2">
    <location>
        <begin position="49"/>
        <end position="217"/>
    </location>
</feature>
<feature type="transmembrane region" description="Helical" evidence="1">
    <location>
        <begin position="240"/>
        <end position="259"/>
    </location>
</feature>
<name>A0A6N7PWZ8_9BACT</name>
<dbReference type="AlphaFoldDB" id="A0A6N7PWZ8"/>
<dbReference type="Pfam" id="PF02582">
    <property type="entry name" value="DUF155"/>
    <property type="match status" value="1"/>
</dbReference>
<keyword evidence="4" id="KW-1185">Reference proteome</keyword>
<keyword evidence="1" id="KW-0472">Membrane</keyword>
<dbReference type="OrthoDB" id="5338490at2"/>
<proteinExistence type="predicted"/>
<dbReference type="RefSeq" id="WP_153821738.1">
    <property type="nucleotide sequence ID" value="NZ_WJIE01000006.1"/>
</dbReference>
<protein>
    <recommendedName>
        <fullName evidence="2">DUF155 domain-containing protein</fullName>
    </recommendedName>
</protein>
<accession>A0A6N7PWZ8</accession>
<evidence type="ECO:0000259" key="2">
    <source>
        <dbReference type="Pfam" id="PF02582"/>
    </source>
</evidence>
<keyword evidence="1" id="KW-1133">Transmembrane helix</keyword>
<comment type="caution">
    <text evidence="3">The sequence shown here is derived from an EMBL/GenBank/DDBJ whole genome shotgun (WGS) entry which is preliminary data.</text>
</comment>
<reference evidence="3 4" key="1">
    <citation type="submission" date="2019-10" db="EMBL/GenBank/DDBJ databases">
        <title>A soil myxobacterium in the family Polyangiaceae.</title>
        <authorList>
            <person name="Li Y."/>
            <person name="Wang J."/>
        </authorList>
    </citation>
    <scope>NUCLEOTIDE SEQUENCE [LARGE SCALE GENOMIC DNA]</scope>
    <source>
        <strain evidence="3 4">DSM 14734</strain>
    </source>
</reference>
<evidence type="ECO:0000256" key="1">
    <source>
        <dbReference type="SAM" id="Phobius"/>
    </source>
</evidence>
<dbReference type="EMBL" id="WJIE01000006">
    <property type="protein sequence ID" value="MRG94950.1"/>
    <property type="molecule type" value="Genomic_DNA"/>
</dbReference>
<evidence type="ECO:0000313" key="4">
    <source>
        <dbReference type="Proteomes" id="UP000440224"/>
    </source>
</evidence>
<organism evidence="3 4">
    <name type="scientific">Polyangium spumosum</name>
    <dbReference type="NCBI Taxonomy" id="889282"/>
    <lineage>
        <taxon>Bacteria</taxon>
        <taxon>Pseudomonadati</taxon>
        <taxon>Myxococcota</taxon>
        <taxon>Polyangia</taxon>
        <taxon>Polyangiales</taxon>
        <taxon>Polyangiaceae</taxon>
        <taxon>Polyangium</taxon>
    </lineage>
</organism>
<dbReference type="Proteomes" id="UP000440224">
    <property type="component" value="Unassembled WGS sequence"/>
</dbReference>
<evidence type="ECO:0000313" key="3">
    <source>
        <dbReference type="EMBL" id="MRG94950.1"/>
    </source>
</evidence>
<sequence>MSRIYPVEAYSYASRFVLREVETWMPPNQGVRASKTQLVVSLDGDRLAYLFDFGAIVFVNVPDAERERIVETFNKKLQQEPHPPLRESFLLEVRPGSANEVRFERVVVPEVDSTTLDVIATVLAQSVAIDYYDEDVQAILDRVGAVAGEVARQGRPLGRTRDFVKFVGAAMASQVEIISAISLLDKPDLTWENEAADRLHDKMRNNFEIQERHKALEIKLSTIRETLQTLIEFSQTRRMVFLEAAIVALIVFEILLSFLKL</sequence>
<dbReference type="InterPro" id="IPR051624">
    <property type="entry name" value="RMD1/Sad1-interacting"/>
</dbReference>
<gene>
    <name evidence="3" type="ORF">GF068_23950</name>
</gene>